<dbReference type="PhylomeDB" id="S8BFY5"/>
<dbReference type="OrthoDB" id="542013at2759"/>
<dbReference type="Gene3D" id="3.40.50.720">
    <property type="entry name" value="NAD(P)-binding Rossmann-like Domain"/>
    <property type="match status" value="1"/>
</dbReference>
<dbReference type="PANTHER" id="PTHR24320">
    <property type="entry name" value="RETINOL DEHYDROGENASE"/>
    <property type="match status" value="1"/>
</dbReference>
<keyword evidence="5" id="KW-1185">Reference proteome</keyword>
<dbReference type="PRINTS" id="PR00081">
    <property type="entry name" value="GDHRDH"/>
</dbReference>
<dbReference type="Proteomes" id="UP000019376">
    <property type="component" value="Unassembled WGS sequence"/>
</dbReference>
<evidence type="ECO:0000313" key="4">
    <source>
        <dbReference type="EMBL" id="EPS34027.1"/>
    </source>
</evidence>
<dbReference type="EMBL" id="KB644415">
    <property type="protein sequence ID" value="EPS34027.1"/>
    <property type="molecule type" value="Genomic_DNA"/>
</dbReference>
<dbReference type="AlphaFoldDB" id="S8BFY5"/>
<dbReference type="PANTHER" id="PTHR24320:SF252">
    <property type="entry name" value="DEHYDROGENASE_REDUCTASE FAMILY PROTEIN, PUTATIVE (AFU_ORTHOLOGUE AFUA_3G08550)-RELATED"/>
    <property type="match status" value="1"/>
</dbReference>
<dbReference type="InterPro" id="IPR002347">
    <property type="entry name" value="SDR_fam"/>
</dbReference>
<organism evidence="4 5">
    <name type="scientific">Penicillium oxalicum (strain 114-2 / CGMCC 5302)</name>
    <name type="common">Penicillium decumbens</name>
    <dbReference type="NCBI Taxonomy" id="933388"/>
    <lineage>
        <taxon>Eukaryota</taxon>
        <taxon>Fungi</taxon>
        <taxon>Dikarya</taxon>
        <taxon>Ascomycota</taxon>
        <taxon>Pezizomycotina</taxon>
        <taxon>Eurotiomycetes</taxon>
        <taxon>Eurotiomycetidae</taxon>
        <taxon>Eurotiales</taxon>
        <taxon>Aspergillaceae</taxon>
        <taxon>Penicillium</taxon>
    </lineage>
</organism>
<keyword evidence="2" id="KW-0521">NADP</keyword>
<dbReference type="SUPFAM" id="SSF51735">
    <property type="entry name" value="NAD(P)-binding Rossmann-fold domains"/>
    <property type="match status" value="1"/>
</dbReference>
<dbReference type="GO" id="GO:0016491">
    <property type="term" value="F:oxidoreductase activity"/>
    <property type="evidence" value="ECO:0007669"/>
    <property type="project" value="UniProtKB-KW"/>
</dbReference>
<dbReference type="eggNOG" id="KOG1208">
    <property type="taxonomic scope" value="Eukaryota"/>
</dbReference>
<keyword evidence="3" id="KW-0560">Oxidoreductase</keyword>
<sequence length="349" mass="38047">MSVSAFMPIPPGTSLEGKTVLITGATSGLGLEFARQALHLSASRVIITARSQEKANAALATLRADCQLEGMSLGDRLHSLLLELDDYDSGMNLVQNVYAKYSELDILLCNGGTNSFEFQISKSGHERLMQVHCYTHFLIVLSLMPLLRQTAALRGTPTRVTFVSSYSHADHTLETNPIAPDESVISHFDNSQTPFRGTRYQDAKLVVTAYVQFLATRLLPSQVIVNCVCPGIVATNITSQLPLWVRLILYVYFKLKARPVGEGVRVLIYAAVIVGAESHGKFVKASEMDSGATFLSQPAGSQFIAKLGAEIMIEMSRINPELQNAFGEHGNSPLQPSRASCKTENVVML</sequence>
<evidence type="ECO:0000313" key="5">
    <source>
        <dbReference type="Proteomes" id="UP000019376"/>
    </source>
</evidence>
<gene>
    <name evidence="4" type="ORF">PDE_08989</name>
</gene>
<name>S8BFY5_PENO1</name>
<evidence type="ECO:0000256" key="1">
    <source>
        <dbReference type="ARBA" id="ARBA00006484"/>
    </source>
</evidence>
<evidence type="ECO:0000256" key="2">
    <source>
        <dbReference type="ARBA" id="ARBA00022857"/>
    </source>
</evidence>
<proteinExistence type="inferred from homology"/>
<evidence type="ECO:0000256" key="3">
    <source>
        <dbReference type="ARBA" id="ARBA00023002"/>
    </source>
</evidence>
<protein>
    <submittedName>
        <fullName evidence="4">Uncharacterized protein</fullName>
    </submittedName>
</protein>
<dbReference type="Pfam" id="PF00106">
    <property type="entry name" value="adh_short"/>
    <property type="match status" value="1"/>
</dbReference>
<accession>S8BFY5</accession>
<reference evidence="4 5" key="1">
    <citation type="journal article" date="2013" name="PLoS ONE">
        <title>Genomic and secretomic analyses reveal unique features of the lignocellulolytic enzyme system of Penicillium decumbens.</title>
        <authorList>
            <person name="Liu G."/>
            <person name="Zhang L."/>
            <person name="Wei X."/>
            <person name="Zou G."/>
            <person name="Qin Y."/>
            <person name="Ma L."/>
            <person name="Li J."/>
            <person name="Zheng H."/>
            <person name="Wang S."/>
            <person name="Wang C."/>
            <person name="Xun L."/>
            <person name="Zhao G.-P."/>
            <person name="Zhou Z."/>
            <person name="Qu Y."/>
        </authorList>
    </citation>
    <scope>NUCLEOTIDE SEQUENCE [LARGE SCALE GENOMIC DNA]</scope>
    <source>
        <strain evidence="5">114-2 / CGMCC 5302</strain>
    </source>
</reference>
<dbReference type="STRING" id="933388.S8BFY5"/>
<dbReference type="InterPro" id="IPR036291">
    <property type="entry name" value="NAD(P)-bd_dom_sf"/>
</dbReference>
<comment type="similarity">
    <text evidence="1">Belongs to the short-chain dehydrogenases/reductases (SDR) family.</text>
</comment>
<dbReference type="HOGENOM" id="CLU_010194_44_4_1"/>